<evidence type="ECO:0000256" key="7">
    <source>
        <dbReference type="RuleBase" id="RU363032"/>
    </source>
</evidence>
<name>A0A3D8GPM0_9BACI</name>
<evidence type="ECO:0000313" key="9">
    <source>
        <dbReference type="EMBL" id="RDU36016.1"/>
    </source>
</evidence>
<keyword evidence="2 7" id="KW-0813">Transport</keyword>
<evidence type="ECO:0000256" key="5">
    <source>
        <dbReference type="ARBA" id="ARBA00022989"/>
    </source>
</evidence>
<dbReference type="Gene3D" id="1.10.3720.10">
    <property type="entry name" value="MetI-like"/>
    <property type="match status" value="1"/>
</dbReference>
<feature type="transmembrane region" description="Helical" evidence="7">
    <location>
        <begin position="181"/>
        <end position="198"/>
    </location>
</feature>
<evidence type="ECO:0000256" key="4">
    <source>
        <dbReference type="ARBA" id="ARBA00022692"/>
    </source>
</evidence>
<accession>A0A3D8GPM0</accession>
<evidence type="ECO:0000256" key="3">
    <source>
        <dbReference type="ARBA" id="ARBA00022475"/>
    </source>
</evidence>
<dbReference type="RefSeq" id="WP_115452945.1">
    <property type="nucleotide sequence ID" value="NZ_QNQT01000007.1"/>
</dbReference>
<evidence type="ECO:0000256" key="6">
    <source>
        <dbReference type="ARBA" id="ARBA00023136"/>
    </source>
</evidence>
<feature type="transmembrane region" description="Helical" evidence="7">
    <location>
        <begin position="285"/>
        <end position="311"/>
    </location>
</feature>
<dbReference type="PANTHER" id="PTHR43163:SF6">
    <property type="entry name" value="DIPEPTIDE TRANSPORT SYSTEM PERMEASE PROTEIN DPPB-RELATED"/>
    <property type="match status" value="1"/>
</dbReference>
<dbReference type="GO" id="GO:0055085">
    <property type="term" value="P:transmembrane transport"/>
    <property type="evidence" value="ECO:0007669"/>
    <property type="project" value="InterPro"/>
</dbReference>
<feature type="transmembrane region" description="Helical" evidence="7">
    <location>
        <begin position="12"/>
        <end position="30"/>
    </location>
</feature>
<feature type="transmembrane region" description="Helical" evidence="7">
    <location>
        <begin position="101"/>
        <end position="124"/>
    </location>
</feature>
<dbReference type="Proteomes" id="UP000257144">
    <property type="component" value="Unassembled WGS sequence"/>
</dbReference>
<sequence length="320" mass="35828">MWKYIIRRSLQAIPLLIIISIITFLLMTLAPGSPLDMYRSSEGADAVDTTAIEAKLGLDQPLYVQYFKWMQLLVLEGNLGYSFEDGRPVTEKILERVPATMLLMGVSIVISFILAIPIGVYSAVKKYSLFDNFFTTFTYVGVAVPSFYLALMAILVFSLKLDLFPPSDMMSVYDRFDFLDRLKHLVLPASVLAVGLIANKSRYMRSSMLEVIKQDYVRTARAKGVSENKVIYKHALRNALLPIITILGFQLPALFGGSLFVENIFAWPGMGRLAVNAIFIRDYQVIMGTTMFAGVLVVMGNLLADILYAVVDPRIQYGKN</sequence>
<keyword evidence="6 7" id="KW-0472">Membrane</keyword>
<dbReference type="OrthoDB" id="9773683at2"/>
<protein>
    <submittedName>
        <fullName evidence="9">Diguanylate cyclase</fullName>
    </submittedName>
</protein>
<proteinExistence type="inferred from homology"/>
<dbReference type="Pfam" id="PF19300">
    <property type="entry name" value="BPD_transp_1_N"/>
    <property type="match status" value="1"/>
</dbReference>
<comment type="caution">
    <text evidence="9">The sequence shown here is derived from an EMBL/GenBank/DDBJ whole genome shotgun (WGS) entry which is preliminary data.</text>
</comment>
<dbReference type="Pfam" id="PF00528">
    <property type="entry name" value="BPD_transp_1"/>
    <property type="match status" value="1"/>
</dbReference>
<dbReference type="SUPFAM" id="SSF161098">
    <property type="entry name" value="MetI-like"/>
    <property type="match status" value="1"/>
</dbReference>
<comment type="similarity">
    <text evidence="7">Belongs to the binding-protein-dependent transport system permease family.</text>
</comment>
<keyword evidence="5 7" id="KW-1133">Transmembrane helix</keyword>
<feature type="domain" description="ABC transmembrane type-1" evidence="8">
    <location>
        <begin position="97"/>
        <end position="308"/>
    </location>
</feature>
<organism evidence="9 10">
    <name type="scientific">Neobacillus piezotolerans</name>
    <dbReference type="NCBI Taxonomy" id="2259171"/>
    <lineage>
        <taxon>Bacteria</taxon>
        <taxon>Bacillati</taxon>
        <taxon>Bacillota</taxon>
        <taxon>Bacilli</taxon>
        <taxon>Bacillales</taxon>
        <taxon>Bacillaceae</taxon>
        <taxon>Neobacillus</taxon>
    </lineage>
</organism>
<feature type="transmembrane region" description="Helical" evidence="7">
    <location>
        <begin position="136"/>
        <end position="161"/>
    </location>
</feature>
<keyword evidence="3" id="KW-1003">Cell membrane</keyword>
<keyword evidence="10" id="KW-1185">Reference proteome</keyword>
<keyword evidence="4 7" id="KW-0812">Transmembrane</keyword>
<evidence type="ECO:0000259" key="8">
    <source>
        <dbReference type="PROSITE" id="PS50928"/>
    </source>
</evidence>
<dbReference type="AlphaFoldDB" id="A0A3D8GPM0"/>
<dbReference type="InterPro" id="IPR035906">
    <property type="entry name" value="MetI-like_sf"/>
</dbReference>
<dbReference type="PROSITE" id="PS50928">
    <property type="entry name" value="ABC_TM1"/>
    <property type="match status" value="1"/>
</dbReference>
<dbReference type="CDD" id="cd06261">
    <property type="entry name" value="TM_PBP2"/>
    <property type="match status" value="1"/>
</dbReference>
<dbReference type="InterPro" id="IPR000515">
    <property type="entry name" value="MetI-like"/>
</dbReference>
<evidence type="ECO:0000256" key="1">
    <source>
        <dbReference type="ARBA" id="ARBA00004651"/>
    </source>
</evidence>
<reference evidence="9 10" key="1">
    <citation type="submission" date="2018-07" db="EMBL/GenBank/DDBJ databases">
        <title>Bacillus sp. YLB-04 draft genome sequence.</title>
        <authorList>
            <person name="Yu L."/>
            <person name="Tang X."/>
        </authorList>
    </citation>
    <scope>NUCLEOTIDE SEQUENCE [LARGE SCALE GENOMIC DNA]</scope>
    <source>
        <strain evidence="9 10">YLB-04</strain>
    </source>
</reference>
<evidence type="ECO:0000256" key="2">
    <source>
        <dbReference type="ARBA" id="ARBA00022448"/>
    </source>
</evidence>
<evidence type="ECO:0000313" key="10">
    <source>
        <dbReference type="Proteomes" id="UP000257144"/>
    </source>
</evidence>
<comment type="subcellular location">
    <subcellularLocation>
        <location evidence="1 7">Cell membrane</location>
        <topology evidence="1 7">Multi-pass membrane protein</topology>
    </subcellularLocation>
</comment>
<dbReference type="InterPro" id="IPR045621">
    <property type="entry name" value="BPD_transp_1_N"/>
</dbReference>
<dbReference type="GO" id="GO:0005886">
    <property type="term" value="C:plasma membrane"/>
    <property type="evidence" value="ECO:0007669"/>
    <property type="project" value="UniProtKB-SubCell"/>
</dbReference>
<dbReference type="PANTHER" id="PTHR43163">
    <property type="entry name" value="DIPEPTIDE TRANSPORT SYSTEM PERMEASE PROTEIN DPPB-RELATED"/>
    <property type="match status" value="1"/>
</dbReference>
<feature type="transmembrane region" description="Helical" evidence="7">
    <location>
        <begin position="239"/>
        <end position="265"/>
    </location>
</feature>
<gene>
    <name evidence="9" type="ORF">DRW41_15620</name>
</gene>
<dbReference type="EMBL" id="QNQT01000007">
    <property type="protein sequence ID" value="RDU36016.1"/>
    <property type="molecule type" value="Genomic_DNA"/>
</dbReference>